<accession>A0A1L7IWM1</accession>
<gene>
    <name evidence="1" type="ORF">E7N58_09490</name>
</gene>
<dbReference type="SUPFAM" id="SSF69279">
    <property type="entry name" value="Phage tail proteins"/>
    <property type="match status" value="1"/>
</dbReference>
<dbReference type="RefSeq" id="WP_002865687.1">
    <property type="nucleotide sequence ID" value="NZ_BTDP01000019.1"/>
</dbReference>
<dbReference type="EMBL" id="AACJKW010000022">
    <property type="protein sequence ID" value="EAK8194355.1"/>
    <property type="molecule type" value="Genomic_DNA"/>
</dbReference>
<reference evidence="1 2" key="1">
    <citation type="submission" date="2019-04" db="EMBL/GenBank/DDBJ databases">
        <authorList>
            <person name="Ashton P.M."/>
            <person name="Dallman T."/>
            <person name="Nair S."/>
            <person name="De Pinna E."/>
            <person name="Peters T."/>
            <person name="Grant K."/>
        </authorList>
    </citation>
    <scope>NUCLEOTIDE SEQUENCE [LARGE SCALE GENOMIC DNA]</scope>
    <source>
        <strain evidence="1 2">OXC2299</strain>
    </source>
</reference>
<organism evidence="1 2">
    <name type="scientific">Campylobacter jejuni</name>
    <dbReference type="NCBI Taxonomy" id="197"/>
    <lineage>
        <taxon>Bacteria</taxon>
        <taxon>Pseudomonadati</taxon>
        <taxon>Campylobacterota</taxon>
        <taxon>Epsilonproteobacteria</taxon>
        <taxon>Campylobacterales</taxon>
        <taxon>Campylobacteraceae</taxon>
        <taxon>Campylobacter</taxon>
    </lineage>
</organism>
<evidence type="ECO:0000313" key="2">
    <source>
        <dbReference type="Proteomes" id="UP000358933"/>
    </source>
</evidence>
<protein>
    <submittedName>
        <fullName evidence="1">Phage tail protein</fullName>
    </submittedName>
</protein>
<proteinExistence type="predicted"/>
<name>A0A1L7IWM1_CAMJU</name>
<evidence type="ECO:0000313" key="1">
    <source>
        <dbReference type="EMBL" id="EAK8194355.1"/>
    </source>
</evidence>
<dbReference type="Proteomes" id="UP000358933">
    <property type="component" value="Unassembled WGS sequence"/>
</dbReference>
<dbReference type="AlphaFoldDB" id="A0A1L7IWM1"/>
<comment type="caution">
    <text evidence="1">The sequence shown here is derived from an EMBL/GenBank/DDBJ whole genome shotgun (WGS) entry which is preliminary data.</text>
</comment>
<sequence length="322" mass="35502">MVNHPSFKIKANDKDITQKISLNLINLSFDDKAKDESDEISISLNGLYARAPFGDKLELWLGFDEKLFKCGTFSINSFSKNYSSKTTDIKATAINFASNIKNKKSRTWENTNLADIALKIAGENNLKAKTNNANKAYIKHELQNNVSDIEFIYTLCAKYGFLACIKEQTLIIIEQKEAAQEGVKGGGKQEGGIKYTLDISELSDLNISIKNRNDYTGVKLTYQDIEQGIVKSVLSGNDKGCVYELKVAGVKNDSEALNLANAKLNALNKGSFEGSFSMIGKNIKAGANLEIKGIDEKVIFSIKDVKHDFSLSGYTISVNFEG</sequence>